<geneLocation type="plasmid" evidence="5">
    <name>sym pNGR234b</name>
</geneLocation>
<evidence type="ECO:0000256" key="1">
    <source>
        <dbReference type="SAM" id="MobiDB-lite"/>
    </source>
</evidence>
<evidence type="ECO:0000313" key="4">
    <source>
        <dbReference type="EMBL" id="ACP23734.1"/>
    </source>
</evidence>
<dbReference type="InterPro" id="IPR038591">
    <property type="entry name" value="NolW-like_sf"/>
</dbReference>
<dbReference type="Proteomes" id="UP000001054">
    <property type="component" value="Plasmid pNGR234b"/>
</dbReference>
<evidence type="ECO:0000256" key="2">
    <source>
        <dbReference type="SAM" id="SignalP"/>
    </source>
</evidence>
<dbReference type="Pfam" id="PF21304">
    <property type="entry name" value="T3S_SPI-1_N0"/>
    <property type="match status" value="1"/>
</dbReference>
<reference evidence="4 5" key="2">
    <citation type="journal article" date="2009" name="Appl. Environ. Microbiol.">
        <title>Rhizobium sp. strain NGR234 possesses a remarkable number of secretion systems.</title>
        <authorList>
            <person name="Schmeisser C."/>
            <person name="Liesegang H."/>
            <person name="Krysciak D."/>
            <person name="Bakkou N."/>
            <person name="Le Quere A."/>
            <person name="Wollherr A."/>
            <person name="Heinemeyer I."/>
            <person name="Morgenstern B."/>
            <person name="Pommerening-Roeser A."/>
            <person name="Flores M."/>
            <person name="Palacios R."/>
            <person name="Brenner S."/>
            <person name="Gottschalk G."/>
            <person name="Schmitz R.A."/>
            <person name="Broughton W.J."/>
            <person name="Perret X."/>
            <person name="Strittmatter A.W."/>
            <person name="Streit W.R."/>
        </authorList>
    </citation>
    <scope>NUCLEOTIDE SEQUENCE [LARGE SCALE GENOMIC DNA]</scope>
    <source>
        <strain evidence="5">NBRC 101917 / NGR234</strain>
    </source>
</reference>
<dbReference type="PATRIC" id="fig|394.7.peg.2717"/>
<evidence type="ECO:0000259" key="3">
    <source>
        <dbReference type="Pfam" id="PF21304"/>
    </source>
</evidence>
<keyword evidence="4" id="KW-0614">Plasmid</keyword>
<reference evidence="5" key="1">
    <citation type="journal article" date="2004" name="J. Bacteriol.">
        <title>An evolutionary hot spot: the pNGR234b replicon of Rhizobium sp. strain NGR234.</title>
        <authorList>
            <person name="Streit W.R."/>
            <person name="Schmitz R.A."/>
            <person name="Perret X."/>
            <person name="Staehelin C."/>
            <person name="Deakin W.J."/>
            <person name="Raasch C."/>
            <person name="Liesegang H."/>
            <person name="Broughton W.J."/>
        </authorList>
    </citation>
    <scope>NUCLEOTIDE SEQUENCE [LARGE SCALE GENOMIC DNA]</scope>
    <source>
        <strain evidence="5">NBRC 101917 / NGR234</strain>
    </source>
</reference>
<feature type="region of interest" description="Disordered" evidence="1">
    <location>
        <begin position="193"/>
        <end position="226"/>
    </location>
</feature>
<dbReference type="OrthoDB" id="9775455at2"/>
<dbReference type="Gene3D" id="3.55.50.30">
    <property type="match status" value="1"/>
</dbReference>
<feature type="chain" id="PRO_5002927336" evidence="2">
    <location>
        <begin position="31"/>
        <end position="226"/>
    </location>
</feature>
<keyword evidence="2" id="KW-0732">Signal</keyword>
<dbReference type="HOGENOM" id="CLU_109356_0_0_5"/>
<gene>
    <name evidence="4" type="primary">rhcC1</name>
    <name evidence="4" type="ordered locus">NGR_b22890</name>
</gene>
<name>C3KNA4_SINFN</name>
<dbReference type="EMBL" id="CP000874">
    <property type="protein sequence ID" value="ACP23734.1"/>
    <property type="molecule type" value="Genomic_DNA"/>
</dbReference>
<evidence type="ECO:0000313" key="5">
    <source>
        <dbReference type="Proteomes" id="UP000001054"/>
    </source>
</evidence>
<dbReference type="Gene3D" id="3.30.1370.120">
    <property type="match status" value="1"/>
</dbReference>
<dbReference type="InterPro" id="IPR049034">
    <property type="entry name" value="T3S_SPI-1_N0"/>
</dbReference>
<proteinExistence type="predicted"/>
<keyword evidence="5" id="KW-1185">Reference proteome</keyword>
<dbReference type="KEGG" id="rhi:NGR_b22890"/>
<sequence length="226" mass="24918">MRTIGTFAMKMVMFTGRLCVFAIATLAATAASFAEAPRWYDSRYSYVLINQDVRDALKEFGRNLSLPVVLSDRIRGQVRGEIRAATAGDFLDRLTQANGLIWYFDGSILHINTSDEFSTQIIDIGRANGRSVIDEIERLDLMDGRFSVRATTNAPALRVSGPPPFIAMVKQVAASVQPPPATQVDDPRVRIFRGGQRDEVTADLVETDRQAAPANRKKTKSPAGEQ</sequence>
<dbReference type="AlphaFoldDB" id="C3KNA4"/>
<protein>
    <submittedName>
        <fullName evidence="4">Type III secretion component, RhcC protein</fullName>
    </submittedName>
</protein>
<feature type="signal peptide" evidence="2">
    <location>
        <begin position="1"/>
        <end position="30"/>
    </location>
</feature>
<organism evidence="4 5">
    <name type="scientific">Sinorhizobium fredii (strain NBRC 101917 / NGR234)</name>
    <dbReference type="NCBI Taxonomy" id="394"/>
    <lineage>
        <taxon>Bacteria</taxon>
        <taxon>Pseudomonadati</taxon>
        <taxon>Pseudomonadota</taxon>
        <taxon>Alphaproteobacteria</taxon>
        <taxon>Hyphomicrobiales</taxon>
        <taxon>Rhizobiaceae</taxon>
        <taxon>Sinorhizobium/Ensifer group</taxon>
        <taxon>Sinorhizobium</taxon>
    </lineage>
</organism>
<feature type="domain" description="SPI-1 type 3 secretion system secretin N0" evidence="3">
    <location>
        <begin position="46"/>
        <end position="111"/>
    </location>
</feature>
<accession>C3KNA4</accession>